<protein>
    <submittedName>
        <fullName evidence="6">Methyltransferase domain-containing protein</fullName>
    </submittedName>
</protein>
<dbReference type="AlphaFoldDB" id="A0A3M2LZF1"/>
<dbReference type="InterPro" id="IPR049349">
    <property type="entry name" value="DUF2264_N"/>
</dbReference>
<organism evidence="6 7">
    <name type="scientific">Streptomyces triticirhizae</name>
    <dbReference type="NCBI Taxonomy" id="2483353"/>
    <lineage>
        <taxon>Bacteria</taxon>
        <taxon>Bacillati</taxon>
        <taxon>Actinomycetota</taxon>
        <taxon>Actinomycetes</taxon>
        <taxon>Kitasatosporales</taxon>
        <taxon>Streptomycetaceae</taxon>
        <taxon>Streptomyces</taxon>
    </lineage>
</organism>
<feature type="compositionally biased region" description="Low complexity" evidence="3">
    <location>
        <begin position="226"/>
        <end position="237"/>
    </location>
</feature>
<dbReference type="EMBL" id="RFFJ01000040">
    <property type="protein sequence ID" value="RMI41953.1"/>
    <property type="molecule type" value="Genomic_DNA"/>
</dbReference>
<feature type="compositionally biased region" description="Basic residues" evidence="3">
    <location>
        <begin position="65"/>
        <end position="108"/>
    </location>
</feature>
<dbReference type="PANTHER" id="PTHR43861">
    <property type="entry name" value="TRANS-ACONITATE 2-METHYLTRANSFERASE-RELATED"/>
    <property type="match status" value="1"/>
</dbReference>
<feature type="compositionally biased region" description="Low complexity" evidence="3">
    <location>
        <begin position="147"/>
        <end position="156"/>
    </location>
</feature>
<dbReference type="SUPFAM" id="SSF53335">
    <property type="entry name" value="S-adenosyl-L-methionine-dependent methyltransferases"/>
    <property type="match status" value="1"/>
</dbReference>
<dbReference type="Proteomes" id="UP000278673">
    <property type="component" value="Unassembled WGS sequence"/>
</dbReference>
<keyword evidence="7" id="KW-1185">Reference proteome</keyword>
<feature type="domain" description="DUF2264" evidence="4">
    <location>
        <begin position="1"/>
        <end position="50"/>
    </location>
</feature>
<dbReference type="GO" id="GO:0008168">
    <property type="term" value="F:methyltransferase activity"/>
    <property type="evidence" value="ECO:0007669"/>
    <property type="project" value="UniProtKB-KW"/>
</dbReference>
<dbReference type="CDD" id="cd02440">
    <property type="entry name" value="AdoMet_MTases"/>
    <property type="match status" value="1"/>
</dbReference>
<dbReference type="GO" id="GO:0032259">
    <property type="term" value="P:methylation"/>
    <property type="evidence" value="ECO:0007669"/>
    <property type="project" value="UniProtKB-KW"/>
</dbReference>
<evidence type="ECO:0000313" key="6">
    <source>
        <dbReference type="EMBL" id="RMI41953.1"/>
    </source>
</evidence>
<keyword evidence="1 6" id="KW-0489">Methyltransferase</keyword>
<feature type="compositionally biased region" description="Basic residues" evidence="3">
    <location>
        <begin position="238"/>
        <end position="265"/>
    </location>
</feature>
<dbReference type="Pfam" id="PF13649">
    <property type="entry name" value="Methyltransf_25"/>
    <property type="match status" value="1"/>
</dbReference>
<keyword evidence="2 6" id="KW-0808">Transferase</keyword>
<sequence length="471" mass="51912">MPGNNWIWFQAVTEAFNATVGGPWDPADLERTIALTDQWYAGDGWYSDGLTGGAHARHPTPGGTRRLRRNPQRARLAGRRHGGRRRGPGRQPRQRSRRPGPPRLRRPGLRPAVLLHPHRARDAGRPDRRAAGLHGYPGRRGRPRRPPQAADQGQRPGPRRRLPRRGALAGRRALGPVRRPRHRLPARALDHRGLRAARRHRGPAGAGRACPSRTGRPTRRRGRAVDAALWRLGAAGARRGRRQDRRAHPHPHRSARHRHRRRRAGLHPGRAARPGPRRGAARGRQQPARPALGDHGPEFLGAPGSVLEIGCGTGRAVAHLAERAVHATGVDLSPVMMAKARERWRATGARFECAEVLDFLAGDRATYDAVYPVFGAAWFTDPSRLFPLVARRLAPGGVFAFSQPPAIPGAYGPQGRYKGGFAGPALFTYRYSHTPRGWRNLLRRAGFTRVEARVLDAPTPGHIGTLIVRAS</sequence>
<comment type="caution">
    <text evidence="6">The sequence shown here is derived from an EMBL/GenBank/DDBJ whole genome shotgun (WGS) entry which is preliminary data.</text>
</comment>
<evidence type="ECO:0000256" key="1">
    <source>
        <dbReference type="ARBA" id="ARBA00022603"/>
    </source>
</evidence>
<dbReference type="PANTHER" id="PTHR43861:SF1">
    <property type="entry name" value="TRANS-ACONITATE 2-METHYLTRANSFERASE"/>
    <property type="match status" value="1"/>
</dbReference>
<accession>A0A3M2LZF1</accession>
<feature type="compositionally biased region" description="Basic and acidic residues" evidence="3">
    <location>
        <begin position="120"/>
        <end position="130"/>
    </location>
</feature>
<dbReference type="InterPro" id="IPR041698">
    <property type="entry name" value="Methyltransf_25"/>
</dbReference>
<evidence type="ECO:0000256" key="3">
    <source>
        <dbReference type="SAM" id="MobiDB-lite"/>
    </source>
</evidence>
<evidence type="ECO:0000259" key="5">
    <source>
        <dbReference type="Pfam" id="PF13649"/>
    </source>
</evidence>
<dbReference type="Gene3D" id="3.40.50.150">
    <property type="entry name" value="Vaccinia Virus protein VP39"/>
    <property type="match status" value="1"/>
</dbReference>
<reference evidence="6 7" key="1">
    <citation type="submission" date="2018-10" db="EMBL/GenBank/DDBJ databases">
        <title>Isolation, diversity and antifungal activity of actinobacteria from wheat.</title>
        <authorList>
            <person name="Han C."/>
        </authorList>
    </citation>
    <scope>NUCLEOTIDE SEQUENCE [LARGE SCALE GENOMIC DNA]</scope>
    <source>
        <strain evidence="6 7">NEAU-YY642</strain>
    </source>
</reference>
<name>A0A3M2LZF1_9ACTN</name>
<evidence type="ECO:0000259" key="4">
    <source>
        <dbReference type="Pfam" id="PF10022"/>
    </source>
</evidence>
<gene>
    <name evidence="6" type="ORF">EBN88_10095</name>
</gene>
<proteinExistence type="predicted"/>
<evidence type="ECO:0000313" key="7">
    <source>
        <dbReference type="Proteomes" id="UP000278673"/>
    </source>
</evidence>
<feature type="domain" description="Methyltransferase" evidence="5">
    <location>
        <begin position="306"/>
        <end position="397"/>
    </location>
</feature>
<feature type="region of interest" description="Disordered" evidence="3">
    <location>
        <begin position="51"/>
        <end position="297"/>
    </location>
</feature>
<dbReference type="Pfam" id="PF10022">
    <property type="entry name" value="DUF2264"/>
    <property type="match status" value="1"/>
</dbReference>
<feature type="compositionally biased region" description="Low complexity" evidence="3">
    <location>
        <begin position="206"/>
        <end position="215"/>
    </location>
</feature>
<dbReference type="InterPro" id="IPR029063">
    <property type="entry name" value="SAM-dependent_MTases_sf"/>
</dbReference>
<evidence type="ECO:0000256" key="2">
    <source>
        <dbReference type="ARBA" id="ARBA00022679"/>
    </source>
</evidence>
<feature type="compositionally biased region" description="Low complexity" evidence="3">
    <location>
        <begin position="165"/>
        <end position="177"/>
    </location>
</feature>
<feature type="compositionally biased region" description="Low complexity" evidence="3">
    <location>
        <begin position="282"/>
        <end position="291"/>
    </location>
</feature>
<dbReference type="GO" id="GO:0017000">
    <property type="term" value="P:antibiotic biosynthetic process"/>
    <property type="evidence" value="ECO:0007669"/>
    <property type="project" value="UniProtKB-ARBA"/>
</dbReference>